<proteinExistence type="predicted"/>
<dbReference type="STRING" id="1661398.A0A482VYQ4"/>
<gene>
    <name evidence="2" type="ORF">BDFB_006101</name>
</gene>
<feature type="compositionally biased region" description="Polar residues" evidence="1">
    <location>
        <begin position="8"/>
        <end position="17"/>
    </location>
</feature>
<feature type="region of interest" description="Disordered" evidence="1">
    <location>
        <begin position="1"/>
        <end position="28"/>
    </location>
</feature>
<dbReference type="AlphaFoldDB" id="A0A482VYQ4"/>
<name>A0A482VYQ4_ASBVE</name>
<comment type="caution">
    <text evidence="2">The sequence shown here is derived from an EMBL/GenBank/DDBJ whole genome shotgun (WGS) entry which is preliminary data.</text>
</comment>
<evidence type="ECO:0000313" key="2">
    <source>
        <dbReference type="EMBL" id="RZC38101.1"/>
    </source>
</evidence>
<dbReference type="Proteomes" id="UP000292052">
    <property type="component" value="Unassembled WGS sequence"/>
</dbReference>
<dbReference type="OrthoDB" id="17066at2759"/>
<reference evidence="2 3" key="1">
    <citation type="submission" date="2017-03" db="EMBL/GenBank/DDBJ databases">
        <title>Genome of the blue death feigning beetle - Asbolus verrucosus.</title>
        <authorList>
            <person name="Rider S.D."/>
        </authorList>
    </citation>
    <scope>NUCLEOTIDE SEQUENCE [LARGE SCALE GENOMIC DNA]</scope>
    <source>
        <strain evidence="2">Butters</strain>
        <tissue evidence="2">Head and leg muscle</tissue>
    </source>
</reference>
<evidence type="ECO:0000313" key="3">
    <source>
        <dbReference type="Proteomes" id="UP000292052"/>
    </source>
</evidence>
<feature type="non-terminal residue" evidence="2">
    <location>
        <position position="204"/>
    </location>
</feature>
<protein>
    <submittedName>
        <fullName evidence="2">Uncharacterized protein</fullName>
    </submittedName>
</protein>
<evidence type="ECO:0000256" key="1">
    <source>
        <dbReference type="SAM" id="MobiDB-lite"/>
    </source>
</evidence>
<organism evidence="2 3">
    <name type="scientific">Asbolus verrucosus</name>
    <name type="common">Desert ironclad beetle</name>
    <dbReference type="NCBI Taxonomy" id="1661398"/>
    <lineage>
        <taxon>Eukaryota</taxon>
        <taxon>Metazoa</taxon>
        <taxon>Ecdysozoa</taxon>
        <taxon>Arthropoda</taxon>
        <taxon>Hexapoda</taxon>
        <taxon>Insecta</taxon>
        <taxon>Pterygota</taxon>
        <taxon>Neoptera</taxon>
        <taxon>Endopterygota</taxon>
        <taxon>Coleoptera</taxon>
        <taxon>Polyphaga</taxon>
        <taxon>Cucujiformia</taxon>
        <taxon>Tenebrionidae</taxon>
        <taxon>Pimeliinae</taxon>
        <taxon>Asbolus</taxon>
    </lineage>
</organism>
<keyword evidence="3" id="KW-1185">Reference proteome</keyword>
<dbReference type="EMBL" id="QDEB01046400">
    <property type="protein sequence ID" value="RZC38101.1"/>
    <property type="molecule type" value="Genomic_DNA"/>
</dbReference>
<sequence length="204" mass="23128">MTDKTPKRPTNSSNTVPESPAAASPQKNLTGLPRVVRDLVADVYNNIQKWNDLHIKGANIVKQVASLKSNNPKDFSLDLEEFMNELYTTVQALRHYKDALLSFTSQMKALPKLQKESEQLFISLSARSMSNLVEEISKAYEAEFGVKELVLENIAHSKNKDEAMFLAALWTYQHKIPDKNNQISKKNPINLFQKQSECSHVSCY</sequence>
<accession>A0A482VYQ4</accession>